<reference evidence="11 12" key="1">
    <citation type="submission" date="2020-08" db="EMBL/GenBank/DDBJ databases">
        <title>Sequencing the genomes of 1000 actinobacteria strains.</title>
        <authorList>
            <person name="Klenk H.-P."/>
        </authorList>
    </citation>
    <scope>NUCLEOTIDE SEQUENCE [LARGE SCALE GENOMIC DNA]</scope>
    <source>
        <strain evidence="11 12">DSM 44936</strain>
    </source>
</reference>
<feature type="compositionally biased region" description="Low complexity" evidence="9">
    <location>
        <begin position="67"/>
        <end position="83"/>
    </location>
</feature>
<dbReference type="PROSITE" id="PS50968">
    <property type="entry name" value="BIOTINYL_LIPOYL"/>
    <property type="match status" value="1"/>
</dbReference>
<dbReference type="PANTHER" id="PTHR45266:SF3">
    <property type="entry name" value="OXALOACETATE DECARBOXYLASE ALPHA CHAIN"/>
    <property type="match status" value="1"/>
</dbReference>
<dbReference type="InterPro" id="IPR011053">
    <property type="entry name" value="Single_hybrid_motif"/>
</dbReference>
<dbReference type="InterPro" id="IPR050709">
    <property type="entry name" value="Biotin_Carboxyl_Carrier/Decarb"/>
</dbReference>
<organism evidence="11 12">
    <name type="scientific">Sphaerisporangium rubeum</name>
    <dbReference type="NCBI Taxonomy" id="321317"/>
    <lineage>
        <taxon>Bacteria</taxon>
        <taxon>Bacillati</taxon>
        <taxon>Actinomycetota</taxon>
        <taxon>Actinomycetes</taxon>
        <taxon>Streptosporangiales</taxon>
        <taxon>Streptosporangiaceae</taxon>
        <taxon>Sphaerisporangium</taxon>
    </lineage>
</organism>
<comment type="pathway">
    <text evidence="1 8">Lipid metabolism; fatty acid biosynthesis.</text>
</comment>
<comment type="function">
    <text evidence="8">This protein is a component of the acetyl coenzyme A carboxylase complex; first, biotin carboxylase catalyzes the carboxylation of the carrier protein and then the transcarboxylase transfers the carboxyl group to form malonyl-CoA.</text>
</comment>
<evidence type="ECO:0000256" key="8">
    <source>
        <dbReference type="RuleBase" id="RU364072"/>
    </source>
</evidence>
<keyword evidence="7 8" id="KW-0092">Biotin</keyword>
<dbReference type="PRINTS" id="PR01071">
    <property type="entry name" value="ACOABIOTINCC"/>
</dbReference>
<evidence type="ECO:0000256" key="7">
    <source>
        <dbReference type="ARBA" id="ARBA00023267"/>
    </source>
</evidence>
<keyword evidence="4 8" id="KW-0276">Fatty acid metabolism</keyword>
<evidence type="ECO:0000256" key="2">
    <source>
        <dbReference type="ARBA" id="ARBA00017562"/>
    </source>
</evidence>
<evidence type="ECO:0000256" key="5">
    <source>
        <dbReference type="ARBA" id="ARBA00023098"/>
    </source>
</evidence>
<name>A0A7X0IFG5_9ACTN</name>
<dbReference type="RefSeq" id="WP_184982074.1">
    <property type="nucleotide sequence ID" value="NZ_BAAALO010000078.1"/>
</dbReference>
<dbReference type="SUPFAM" id="SSF51230">
    <property type="entry name" value="Single hybrid motif"/>
    <property type="match status" value="1"/>
</dbReference>
<dbReference type="InterPro" id="IPR001882">
    <property type="entry name" value="Biotin_BS"/>
</dbReference>
<protein>
    <recommendedName>
        <fullName evidence="2 8">Biotin carboxyl carrier protein of acetyl-CoA carboxylase</fullName>
    </recommendedName>
</protein>
<dbReference type="UniPathway" id="UPA00094"/>
<dbReference type="AlphaFoldDB" id="A0A7X0IFG5"/>
<dbReference type="InterPro" id="IPR000089">
    <property type="entry name" value="Biotin_lipoyl"/>
</dbReference>
<dbReference type="GO" id="GO:0009317">
    <property type="term" value="C:acetyl-CoA carboxylase complex"/>
    <property type="evidence" value="ECO:0007669"/>
    <property type="project" value="InterPro"/>
</dbReference>
<feature type="domain" description="Lipoyl-binding" evidence="10">
    <location>
        <begin position="91"/>
        <end position="167"/>
    </location>
</feature>
<proteinExistence type="predicted"/>
<dbReference type="CDD" id="cd06850">
    <property type="entry name" value="biotinyl_domain"/>
    <property type="match status" value="1"/>
</dbReference>
<dbReference type="InterPro" id="IPR001249">
    <property type="entry name" value="AcCoA_biotinCC"/>
</dbReference>
<keyword evidence="12" id="KW-1185">Reference proteome</keyword>
<keyword evidence="3 8" id="KW-0444">Lipid biosynthesis</keyword>
<evidence type="ECO:0000313" key="12">
    <source>
        <dbReference type="Proteomes" id="UP000555564"/>
    </source>
</evidence>
<evidence type="ECO:0000256" key="1">
    <source>
        <dbReference type="ARBA" id="ARBA00005194"/>
    </source>
</evidence>
<accession>A0A7X0IFG5</accession>
<keyword evidence="5 8" id="KW-0443">Lipid metabolism</keyword>
<dbReference type="Pfam" id="PF00364">
    <property type="entry name" value="Biotin_lipoyl"/>
    <property type="match status" value="1"/>
</dbReference>
<evidence type="ECO:0000256" key="6">
    <source>
        <dbReference type="ARBA" id="ARBA00023160"/>
    </source>
</evidence>
<dbReference type="PANTHER" id="PTHR45266">
    <property type="entry name" value="OXALOACETATE DECARBOXYLASE ALPHA CHAIN"/>
    <property type="match status" value="1"/>
</dbReference>
<dbReference type="Gene3D" id="2.40.50.100">
    <property type="match status" value="1"/>
</dbReference>
<evidence type="ECO:0000259" key="10">
    <source>
        <dbReference type="PROSITE" id="PS50968"/>
    </source>
</evidence>
<keyword evidence="6 8" id="KW-0275">Fatty acid biosynthesis</keyword>
<evidence type="ECO:0000256" key="3">
    <source>
        <dbReference type="ARBA" id="ARBA00022516"/>
    </source>
</evidence>
<dbReference type="PROSITE" id="PS00188">
    <property type="entry name" value="BIOTIN"/>
    <property type="match status" value="1"/>
</dbReference>
<feature type="region of interest" description="Disordered" evidence="9">
    <location>
        <begin position="56"/>
        <end position="94"/>
    </location>
</feature>
<dbReference type="Proteomes" id="UP000555564">
    <property type="component" value="Unassembled WGS sequence"/>
</dbReference>
<evidence type="ECO:0000313" key="11">
    <source>
        <dbReference type="EMBL" id="MBB6473963.1"/>
    </source>
</evidence>
<evidence type="ECO:0000256" key="4">
    <source>
        <dbReference type="ARBA" id="ARBA00022832"/>
    </source>
</evidence>
<evidence type="ECO:0000256" key="9">
    <source>
        <dbReference type="SAM" id="MobiDB-lite"/>
    </source>
</evidence>
<gene>
    <name evidence="11" type="ORF">BJ992_003394</name>
</gene>
<dbReference type="EMBL" id="JACHIU010000001">
    <property type="protein sequence ID" value="MBB6473963.1"/>
    <property type="molecule type" value="Genomic_DNA"/>
</dbReference>
<dbReference type="GO" id="GO:0003989">
    <property type="term" value="F:acetyl-CoA carboxylase activity"/>
    <property type="evidence" value="ECO:0007669"/>
    <property type="project" value="InterPro"/>
</dbReference>
<sequence>MTADITRPGGGATGDAAEQVLDWVVRHAARLGEAGRSPLRRIRVSTATLAVDVEWAGPAHPAPPGAGPAAPSETSATSGTSEPDGPADTAGTWIRSPMVGTFYRSREPGAPPFVEVGDVVEPGQQIGIVEAMKLMNPVQSERRGRVSEITARDGCPVQYDDPLLALAPVD</sequence>
<dbReference type="GO" id="GO:0006633">
    <property type="term" value="P:fatty acid biosynthetic process"/>
    <property type="evidence" value="ECO:0007669"/>
    <property type="project" value="UniProtKB-UniPathway"/>
</dbReference>
<comment type="caution">
    <text evidence="11">The sequence shown here is derived from an EMBL/GenBank/DDBJ whole genome shotgun (WGS) entry which is preliminary data.</text>
</comment>